<dbReference type="GO" id="GO:0032025">
    <property type="term" value="P:response to cobalt ion"/>
    <property type="evidence" value="ECO:0007669"/>
    <property type="project" value="TreeGrafter"/>
</dbReference>
<sequence length="354" mass="36539">MRLSAMRLQGRGWLFGVGLMLAAILVLLITQGSFQSLSFQLVSWQRDFHRALTMAITDLSGTPSPATWMALLGISFGYGVFHAAGPGHRKAVLTTYLLTQGGAVRRALALSFAASLLQGVVAISLVVVLVHGLGWVTRQAMGSVVWVEQASFLMVALLGAWLCLRAIRQLRGPAPHRHADSPPGAAAEHASEHAADPDHGHEHCCGGHHHVDPRQAADWRTALATVVAIGIRPCSGGVLLLGAATLLGQFPVGVAAVLVMSLGTALTVSGLALASVVARGWAERRLARQSSMARAGRVLGWASLAGGLAIMALGISLSVTGVSQPSSAPLLGEPPSRGAGAESPARSSPFGGGG</sequence>
<dbReference type="GO" id="GO:0046583">
    <property type="term" value="F:monoatomic cation efflux transmembrane transporter activity"/>
    <property type="evidence" value="ECO:0007669"/>
    <property type="project" value="TreeGrafter"/>
</dbReference>
<name>A0A120JWN0_9GAMM</name>
<dbReference type="GO" id="GO:0010045">
    <property type="term" value="P:response to nickel cation"/>
    <property type="evidence" value="ECO:0007669"/>
    <property type="project" value="TreeGrafter"/>
</dbReference>
<keyword evidence="10" id="KW-0921">Nickel transport</keyword>
<evidence type="ECO:0000256" key="14">
    <source>
        <dbReference type="SAM" id="MobiDB-lite"/>
    </source>
</evidence>
<feature type="transmembrane region" description="Helical" evidence="13">
    <location>
        <begin position="253"/>
        <end position="277"/>
    </location>
</feature>
<evidence type="ECO:0000256" key="9">
    <source>
        <dbReference type="ARBA" id="ARBA00023065"/>
    </source>
</evidence>
<reference evidence="15 16" key="1">
    <citation type="journal article" date="2016" name="Genome Announc.">
        <title>Draft Genome Sequence of 'Halomonas chromatireducens' Strain AGD 8-3, a Haloalkaliphilic Chromate- and Selenite-Reducing Gammaproteobacterium.</title>
        <authorList>
            <person name="Sharko F.S."/>
            <person name="Shapovalova A.A."/>
            <person name="Tsygankova S.V."/>
            <person name="Komova A.V."/>
            <person name="Boulygina E.S."/>
            <person name="Teslyuk A.B."/>
            <person name="Gotovtsev P.M."/>
            <person name="Namsaraev Z.B."/>
            <person name="Khijniak T.V."/>
            <person name="Nedoluzhko A.V."/>
            <person name="Vasilov R.G."/>
        </authorList>
    </citation>
    <scope>NUCLEOTIDE SEQUENCE [LARGE SCALE GENOMIC DNA]</scope>
    <source>
        <strain evidence="15 16">AGD 8-3</strain>
    </source>
</reference>
<keyword evidence="12" id="KW-0170">Cobalt</keyword>
<feature type="transmembrane region" description="Helical" evidence="13">
    <location>
        <begin position="12"/>
        <end position="34"/>
    </location>
</feature>
<dbReference type="PANTHER" id="PTHR40659:SF1">
    <property type="entry name" value="NICKEL_COBALT EFFLUX SYSTEM RCNA"/>
    <property type="match status" value="1"/>
</dbReference>
<evidence type="ECO:0000256" key="1">
    <source>
        <dbReference type="ARBA" id="ARBA00002510"/>
    </source>
</evidence>
<feature type="transmembrane region" description="Helical" evidence="13">
    <location>
        <begin position="150"/>
        <end position="167"/>
    </location>
</feature>
<evidence type="ECO:0000256" key="11">
    <source>
        <dbReference type="ARBA" id="ARBA00023136"/>
    </source>
</evidence>
<proteinExistence type="inferred from homology"/>
<keyword evidence="4 13" id="KW-0813">Transport</keyword>
<comment type="subcellular location">
    <subcellularLocation>
        <location evidence="2 13">Cell membrane</location>
        <topology evidence="2 13">Multi-pass membrane protein</topology>
    </subcellularLocation>
</comment>
<evidence type="ECO:0000256" key="5">
    <source>
        <dbReference type="ARBA" id="ARBA00022475"/>
    </source>
</evidence>
<dbReference type="STRING" id="507626.LOKO_03176"/>
<dbReference type="OrthoDB" id="9812956at2"/>
<evidence type="ECO:0000256" key="7">
    <source>
        <dbReference type="ARBA" id="ARBA00022692"/>
    </source>
</evidence>
<feature type="transmembrane region" description="Helical" evidence="13">
    <location>
        <begin position="107"/>
        <end position="130"/>
    </location>
</feature>
<dbReference type="Proteomes" id="UP000063387">
    <property type="component" value="Chromosome"/>
</dbReference>
<feature type="region of interest" description="Disordered" evidence="14">
    <location>
        <begin position="325"/>
        <end position="354"/>
    </location>
</feature>
<feature type="transmembrane region" description="Helical" evidence="13">
    <location>
        <begin position="66"/>
        <end position="86"/>
    </location>
</feature>
<keyword evidence="5" id="KW-1003">Cell membrane</keyword>
<dbReference type="PATRIC" id="fig|507626.3.peg.3171"/>
<evidence type="ECO:0000256" key="3">
    <source>
        <dbReference type="ARBA" id="ARBA00022426"/>
    </source>
</evidence>
<dbReference type="InterPro" id="IPR011541">
    <property type="entry name" value="Ni/Co_transpt_high_affinity"/>
</dbReference>
<keyword evidence="11 13" id="KW-0472">Membrane</keyword>
<keyword evidence="9" id="KW-0406">Ion transport</keyword>
<protein>
    <recommendedName>
        <fullName evidence="13">Nickel/cobalt efflux system</fullName>
    </recommendedName>
</protein>
<dbReference type="GO" id="GO:0006824">
    <property type="term" value="P:cobalt ion transport"/>
    <property type="evidence" value="ECO:0007669"/>
    <property type="project" value="UniProtKB-KW"/>
</dbReference>
<evidence type="ECO:0000256" key="6">
    <source>
        <dbReference type="ARBA" id="ARBA00022596"/>
    </source>
</evidence>
<dbReference type="InterPro" id="IPR051224">
    <property type="entry name" value="NiCoT_RcnA"/>
</dbReference>
<comment type="function">
    <text evidence="1">Efflux system for nickel and cobalt.</text>
</comment>
<accession>A0A120JWN0</accession>
<evidence type="ECO:0000313" key="16">
    <source>
        <dbReference type="Proteomes" id="UP000063387"/>
    </source>
</evidence>
<evidence type="ECO:0000256" key="4">
    <source>
        <dbReference type="ARBA" id="ARBA00022448"/>
    </source>
</evidence>
<evidence type="ECO:0000256" key="12">
    <source>
        <dbReference type="ARBA" id="ARBA00023285"/>
    </source>
</evidence>
<evidence type="ECO:0000256" key="2">
    <source>
        <dbReference type="ARBA" id="ARBA00004651"/>
    </source>
</evidence>
<keyword evidence="3" id="KW-0171">Cobalt transport</keyword>
<dbReference type="KEGG" id="hco:LOKO_03176"/>
<dbReference type="Pfam" id="PF03824">
    <property type="entry name" value="NicO"/>
    <property type="match status" value="1"/>
</dbReference>
<evidence type="ECO:0000256" key="8">
    <source>
        <dbReference type="ARBA" id="ARBA00022989"/>
    </source>
</evidence>
<feature type="transmembrane region" description="Helical" evidence="13">
    <location>
        <begin position="298"/>
        <end position="319"/>
    </location>
</feature>
<dbReference type="PANTHER" id="PTHR40659">
    <property type="entry name" value="NICKEL/COBALT EFFLUX SYSTEM RCNA"/>
    <property type="match status" value="1"/>
</dbReference>
<feature type="compositionally biased region" description="Basic and acidic residues" evidence="14">
    <location>
        <begin position="189"/>
        <end position="209"/>
    </location>
</feature>
<feature type="region of interest" description="Disordered" evidence="14">
    <location>
        <begin position="174"/>
        <end position="209"/>
    </location>
</feature>
<dbReference type="GO" id="GO:0005886">
    <property type="term" value="C:plasma membrane"/>
    <property type="evidence" value="ECO:0007669"/>
    <property type="project" value="UniProtKB-SubCell"/>
</dbReference>
<feature type="transmembrane region" description="Helical" evidence="13">
    <location>
        <begin position="222"/>
        <end position="247"/>
    </location>
</feature>
<dbReference type="AlphaFoldDB" id="A0A120JWN0"/>
<keyword evidence="8 13" id="KW-1133">Transmembrane helix</keyword>
<keyword evidence="16" id="KW-1185">Reference proteome</keyword>
<dbReference type="RefSeq" id="WP_066451450.1">
    <property type="nucleotide sequence ID" value="NZ_CP014226.1"/>
</dbReference>
<comment type="similarity">
    <text evidence="13">Belongs to the NiCoT transporter (TC 2.A.52) family.</text>
</comment>
<gene>
    <name evidence="15" type="ORF">LOKO_03176</name>
</gene>
<keyword evidence="6" id="KW-0533">Nickel</keyword>
<dbReference type="EMBL" id="CP014226">
    <property type="protein sequence ID" value="AMD02222.1"/>
    <property type="molecule type" value="Genomic_DNA"/>
</dbReference>
<evidence type="ECO:0000256" key="13">
    <source>
        <dbReference type="RuleBase" id="RU362101"/>
    </source>
</evidence>
<dbReference type="GO" id="GO:0015099">
    <property type="term" value="F:nickel cation transmembrane transporter activity"/>
    <property type="evidence" value="ECO:0007669"/>
    <property type="project" value="UniProtKB-UniRule"/>
</dbReference>
<keyword evidence="7 13" id="KW-0812">Transmembrane</keyword>
<evidence type="ECO:0000256" key="10">
    <source>
        <dbReference type="ARBA" id="ARBA00023112"/>
    </source>
</evidence>
<organism evidence="15 16">
    <name type="scientific">Halomonas chromatireducens</name>
    <dbReference type="NCBI Taxonomy" id="507626"/>
    <lineage>
        <taxon>Bacteria</taxon>
        <taxon>Pseudomonadati</taxon>
        <taxon>Pseudomonadota</taxon>
        <taxon>Gammaproteobacteria</taxon>
        <taxon>Oceanospirillales</taxon>
        <taxon>Halomonadaceae</taxon>
        <taxon>Halomonas</taxon>
    </lineage>
</organism>
<evidence type="ECO:0000313" key="15">
    <source>
        <dbReference type="EMBL" id="AMD02222.1"/>
    </source>
</evidence>
<reference evidence="15 16" key="2">
    <citation type="submission" date="2016-02" db="EMBL/GenBank/DDBJ databases">
        <authorList>
            <person name="Wen L."/>
            <person name="He K."/>
            <person name="Yang H."/>
        </authorList>
    </citation>
    <scope>NUCLEOTIDE SEQUENCE [LARGE SCALE GENOMIC DNA]</scope>
    <source>
        <strain evidence="15 16">AGD 8-3</strain>
    </source>
</reference>